<sequence length="100" mass="10747">MPNCMNMHIHLPTYLTPLAALHVLALYVVALCLCHFVLSDSGGCARKRAAMSVKLTAVKRVQSSPNLLTAGITINHTVLRLDGLDSQSPDSVDVFQASES</sequence>
<gene>
    <name evidence="2" type="ORF">JD844_027052</name>
</gene>
<organism evidence="2 3">
    <name type="scientific">Phrynosoma platyrhinos</name>
    <name type="common">Desert horned lizard</name>
    <dbReference type="NCBI Taxonomy" id="52577"/>
    <lineage>
        <taxon>Eukaryota</taxon>
        <taxon>Metazoa</taxon>
        <taxon>Chordata</taxon>
        <taxon>Craniata</taxon>
        <taxon>Vertebrata</taxon>
        <taxon>Euteleostomi</taxon>
        <taxon>Lepidosauria</taxon>
        <taxon>Squamata</taxon>
        <taxon>Bifurcata</taxon>
        <taxon>Unidentata</taxon>
        <taxon>Episquamata</taxon>
        <taxon>Toxicofera</taxon>
        <taxon>Iguania</taxon>
        <taxon>Phrynosomatidae</taxon>
        <taxon>Phrynosomatinae</taxon>
        <taxon>Phrynosoma</taxon>
    </lineage>
</organism>
<reference evidence="2 3" key="1">
    <citation type="journal article" date="2022" name="Gigascience">
        <title>A chromosome-level genome assembly and annotation of the desert horned lizard, Phrynosoma platyrhinos, provides insight into chromosomal rearrangements among reptiles.</title>
        <authorList>
            <person name="Koochekian N."/>
            <person name="Ascanio A."/>
            <person name="Farleigh K."/>
            <person name="Card D.C."/>
            <person name="Schield D.R."/>
            <person name="Castoe T.A."/>
            <person name="Jezkova T."/>
        </authorList>
    </citation>
    <scope>NUCLEOTIDE SEQUENCE [LARGE SCALE GENOMIC DNA]</scope>
    <source>
        <strain evidence="2">NK-2021</strain>
    </source>
</reference>
<keyword evidence="1" id="KW-0472">Membrane</keyword>
<accession>A0ABQ7SFM3</accession>
<comment type="caution">
    <text evidence="2">The sequence shown here is derived from an EMBL/GenBank/DDBJ whole genome shotgun (WGS) entry which is preliminary data.</text>
</comment>
<protein>
    <submittedName>
        <fullName evidence="2">Uncharacterized protein</fullName>
    </submittedName>
</protein>
<evidence type="ECO:0000313" key="3">
    <source>
        <dbReference type="Proteomes" id="UP000826234"/>
    </source>
</evidence>
<dbReference type="EMBL" id="JAIPUX010005290">
    <property type="protein sequence ID" value="KAH0616150.1"/>
    <property type="molecule type" value="Genomic_DNA"/>
</dbReference>
<feature type="transmembrane region" description="Helical" evidence="1">
    <location>
        <begin position="20"/>
        <end position="38"/>
    </location>
</feature>
<keyword evidence="3" id="KW-1185">Reference proteome</keyword>
<dbReference type="Proteomes" id="UP000826234">
    <property type="component" value="Unassembled WGS sequence"/>
</dbReference>
<evidence type="ECO:0000256" key="1">
    <source>
        <dbReference type="SAM" id="Phobius"/>
    </source>
</evidence>
<name>A0ABQ7SFM3_PHRPL</name>
<evidence type="ECO:0000313" key="2">
    <source>
        <dbReference type="EMBL" id="KAH0616150.1"/>
    </source>
</evidence>
<keyword evidence="1" id="KW-0812">Transmembrane</keyword>
<proteinExistence type="predicted"/>
<keyword evidence="1" id="KW-1133">Transmembrane helix</keyword>